<accession>A0A402A1Z4</accession>
<dbReference type="InterPro" id="IPR016024">
    <property type="entry name" value="ARM-type_fold"/>
</dbReference>
<organism evidence="4 5">
    <name type="scientific">Tengunoibacter tsumagoiensis</name>
    <dbReference type="NCBI Taxonomy" id="2014871"/>
    <lineage>
        <taxon>Bacteria</taxon>
        <taxon>Bacillati</taxon>
        <taxon>Chloroflexota</taxon>
        <taxon>Ktedonobacteria</taxon>
        <taxon>Ktedonobacterales</taxon>
        <taxon>Dictyobacteraceae</taxon>
        <taxon>Tengunoibacter</taxon>
    </lineage>
</organism>
<keyword evidence="2" id="KW-0812">Transmembrane</keyword>
<name>A0A402A1Z4_9CHLR</name>
<dbReference type="Proteomes" id="UP000287352">
    <property type="component" value="Unassembled WGS sequence"/>
</dbReference>
<dbReference type="InterPro" id="IPR004155">
    <property type="entry name" value="PBS_lyase_HEAT"/>
</dbReference>
<feature type="transmembrane region" description="Helical" evidence="2">
    <location>
        <begin position="27"/>
        <end position="52"/>
    </location>
</feature>
<dbReference type="Gene3D" id="1.25.10.10">
    <property type="entry name" value="Leucine-rich Repeat Variant"/>
    <property type="match status" value="5"/>
</dbReference>
<dbReference type="RefSeq" id="WP_126580632.1">
    <property type="nucleotide sequence ID" value="NZ_BIFR01000001.1"/>
</dbReference>
<comment type="caution">
    <text evidence="4">The sequence shown here is derived from an EMBL/GenBank/DDBJ whole genome shotgun (WGS) entry which is preliminary data.</text>
</comment>
<evidence type="ECO:0000313" key="5">
    <source>
        <dbReference type="Proteomes" id="UP000287352"/>
    </source>
</evidence>
<feature type="coiled-coil region" evidence="1">
    <location>
        <begin position="1652"/>
        <end position="1763"/>
    </location>
</feature>
<keyword evidence="2" id="KW-1133">Transmembrane helix</keyword>
<dbReference type="Pfam" id="PF13646">
    <property type="entry name" value="HEAT_2"/>
    <property type="match status" value="1"/>
</dbReference>
<dbReference type="Pfam" id="PF05729">
    <property type="entry name" value="NACHT"/>
    <property type="match status" value="1"/>
</dbReference>
<keyword evidence="2" id="KW-0472">Membrane</keyword>
<feature type="domain" description="NACHT" evidence="3">
    <location>
        <begin position="158"/>
        <end position="290"/>
    </location>
</feature>
<sequence>MKKSMTGFMLPVHVPQRLIQGTLRQRLLAWFVYGFLFACVLTVFEILIIIAFNPFLILGTAANRWVALLVVPVHAPLLLLVPLSELVVGTLVLGWAAQPLALFAYLRSTQQLQKEIYQRSFPVTALLTLPKQEFDEQPSGEKPAEPVDVLELLQRPNTSILLLGEPGTGKTQALRAFHYQASQRSASRAFAHARLPIYLSLKKYSLFLNQHAGRLGDEESSGLLLEYLVQSELPGFEYLRSSLRRLAGQGRLLFLCDGLDEVDLALRARIGSELAALMQSTRNLFVLTAREVDYVSHPELVQLVEDGLLHRADLLPLQDDQVSEFVERSIGKQEDDWSYTAGQVIQALQQSHLGYHCNTPLLLTTLMSVIERQGITAVMQVDTRGLLWRTYVFELLEQHLHSWEEPAPEAQDVAYFLQVVACAAFWTGDRFALQLPMTAALPDELRDGGLPFGFTQLAEAILTWLQEHAASGPFTNGVGLGLDEQIDLVPILQVALSTALIEVSADGVLSFQHAQLADYLVAEAFQAVLEQSSIDAEFFQPELLGQPGFWSQIVVIWAGLLNEPFELAQHFAAGAQEHVSLIAQSLALTLLSVGVAVPATLSPNQPPLIFPQSLQKEFEQYLQQQSICEELAQAFVQCAAEGGPEIYRSLLPLLLVEQSEQLFALLDQSRVATLLFDFLQDIVDVPAYEVHVRRLTRILASFGALVVPQATALSLPEFERSLRLRAVAVNILGGTNAAEAVTPLLARLRDADYLIYQRATNALTHLGAGLVLKALLEQLEERTPTAVIAGVHRAALVILGYFMNEQDPLRQLSLLQYEQILDGILPLLTSQYQHEPEVQKQTRELLVEQARKTEGLNIRDKRWAKVIEALLRYLPSQNEVALRHVEQALLAIGVMVIPILLEQVQNTSEIVRVRVVGLLQSFQSPQAIPALLDLVGDPFPSVQQRVSQALIAYAPDSIGGLIDLVQHAPSEVSAERAAQILSSAGSSAVQPAIQALSDIVPERTLLLVKVLETIHDPRAVPALIDLLGSVLLDPELALLAITLIRALSTFSEAGVVAPLLQAAGASQPQVYEEAITALSQLGEGALEGLIAALDSRDKTLVKRFQRAILGIAPFPGKALLKALEQCSSTQRQQILAIFKARGPEAAQVLVRNLLYPKKQVRETVYEALEQLPEELVVPALLLGLDDPALRQIISSFLLKYPDQAIPALVNLLGHPEREPIAAEILPQFGVAILRFLLAGLDDVRSLARESAQRIMATLVRQSLDEQAVLREVIKLFYPPLPVRAREVLGGVLTVDLADKSVPALLEALGDSRLRNDAAICLVRLAQNPMYQQLVLDELVTSLLNEEQRPGAEVALTRLGAVAVPRLGDLITSPDPLLSQVARAVLGEIGVPALPFIWSAHSDRSHQARREAALEIFHAMRTEVIKDELISLLISQRHDDTAMAVSLLLERIHDESAKSYADSEMVQELVDYIQNNQMQDTNLRVLALLFLLGEDTIAERFVQALKESIVPQKQLSYSLLLLSKKTHSLLLKLYNDPEISAEFQAELAALLAMVSPTEVIVHDAAHVTSYGMDTTDGTPRYPDQLALALRSLGGLLASGNWNIERLLELRAANANDVEVRELFNILLGIRYEPQIAQLQAEKFKMQETFKRDIAQATAQILNEKGRAKDLEDELVKVQQEHSDRGDELQKVLREREALRIEAENAQKERSMLRTTIEQLSREKSTQINKIEQLMREKNQLGIQLEQLKQRHLEFQRRVADISSAPTVNNNQQRR</sequence>
<evidence type="ECO:0000313" key="4">
    <source>
        <dbReference type="EMBL" id="GCE13069.1"/>
    </source>
</evidence>
<dbReference type="InterPro" id="IPR007111">
    <property type="entry name" value="NACHT_NTPase"/>
</dbReference>
<dbReference type="PROSITE" id="PS50837">
    <property type="entry name" value="NACHT"/>
    <property type="match status" value="1"/>
</dbReference>
<dbReference type="InterPro" id="IPR027417">
    <property type="entry name" value="P-loop_NTPase"/>
</dbReference>
<protein>
    <recommendedName>
        <fullName evidence="3">NACHT domain-containing protein</fullName>
    </recommendedName>
</protein>
<dbReference type="GO" id="GO:0016491">
    <property type="term" value="F:oxidoreductase activity"/>
    <property type="evidence" value="ECO:0007669"/>
    <property type="project" value="TreeGrafter"/>
</dbReference>
<dbReference type="SUPFAM" id="SSF52540">
    <property type="entry name" value="P-loop containing nucleoside triphosphate hydrolases"/>
    <property type="match status" value="1"/>
</dbReference>
<evidence type="ECO:0000256" key="2">
    <source>
        <dbReference type="SAM" id="Phobius"/>
    </source>
</evidence>
<keyword evidence="5" id="KW-1185">Reference proteome</keyword>
<dbReference type="PANTHER" id="PTHR12697:SF5">
    <property type="entry name" value="DEOXYHYPUSINE HYDROXYLASE"/>
    <property type="match status" value="1"/>
</dbReference>
<dbReference type="Gene3D" id="1.20.5.1000">
    <property type="entry name" value="arf6 gtpase in complex with a specific effector, jip4"/>
    <property type="match status" value="1"/>
</dbReference>
<dbReference type="SMART" id="SM00567">
    <property type="entry name" value="EZ_HEAT"/>
    <property type="match status" value="6"/>
</dbReference>
<dbReference type="EMBL" id="BIFR01000001">
    <property type="protein sequence ID" value="GCE13069.1"/>
    <property type="molecule type" value="Genomic_DNA"/>
</dbReference>
<dbReference type="SUPFAM" id="SSF48371">
    <property type="entry name" value="ARM repeat"/>
    <property type="match status" value="1"/>
</dbReference>
<gene>
    <name evidence="4" type="ORF">KTT_29280</name>
</gene>
<reference evidence="5" key="1">
    <citation type="submission" date="2018-12" db="EMBL/GenBank/DDBJ databases">
        <title>Tengunoibacter tsumagoiensis gen. nov., sp. nov., Dictyobacter kobayashii sp. nov., D. alpinus sp. nov., and D. joshuensis sp. nov. and description of Dictyobacteraceae fam. nov. within the order Ktedonobacterales isolated from Tengu-no-mugimeshi.</title>
        <authorList>
            <person name="Wang C.M."/>
            <person name="Zheng Y."/>
            <person name="Sakai Y."/>
            <person name="Toyoda A."/>
            <person name="Minakuchi Y."/>
            <person name="Abe K."/>
            <person name="Yokota A."/>
            <person name="Yabe S."/>
        </authorList>
    </citation>
    <scope>NUCLEOTIDE SEQUENCE [LARGE SCALE GENOMIC DNA]</scope>
    <source>
        <strain evidence="5">Uno3</strain>
    </source>
</reference>
<evidence type="ECO:0000259" key="3">
    <source>
        <dbReference type="PROSITE" id="PS50837"/>
    </source>
</evidence>
<dbReference type="Gene3D" id="3.40.50.300">
    <property type="entry name" value="P-loop containing nucleotide triphosphate hydrolases"/>
    <property type="match status" value="1"/>
</dbReference>
<keyword evidence="1" id="KW-0175">Coiled coil</keyword>
<dbReference type="InterPro" id="IPR011989">
    <property type="entry name" value="ARM-like"/>
</dbReference>
<proteinExistence type="predicted"/>
<dbReference type="PANTHER" id="PTHR12697">
    <property type="entry name" value="PBS LYASE HEAT-LIKE PROTEIN"/>
    <property type="match status" value="1"/>
</dbReference>
<evidence type="ECO:0000256" key="1">
    <source>
        <dbReference type="SAM" id="Coils"/>
    </source>
</evidence>
<dbReference type="OrthoDB" id="134574at2"/>